<dbReference type="EMBL" id="JBDKXB010000021">
    <property type="protein sequence ID" value="MEY6433433.1"/>
    <property type="molecule type" value="Genomic_DNA"/>
</dbReference>
<name>A0ABV4BIX4_9GAMM</name>
<proteinExistence type="predicted"/>
<reference evidence="2 3" key="1">
    <citation type="submission" date="2024-05" db="EMBL/GenBank/DDBJ databases">
        <title>Genome Sequence and Characterization of the New Strain Purple Sulfur Bacterium of Genus Thioalkalicoccus.</title>
        <authorList>
            <person name="Bryantseva I.A."/>
            <person name="Kyndt J.A."/>
            <person name="Imhoff J.F."/>
        </authorList>
    </citation>
    <scope>NUCLEOTIDE SEQUENCE [LARGE SCALE GENOMIC DNA]</scope>
    <source>
        <strain evidence="2 3">Um2</strain>
    </source>
</reference>
<comment type="caution">
    <text evidence="2">The sequence shown here is derived from an EMBL/GenBank/DDBJ whole genome shotgun (WGS) entry which is preliminary data.</text>
</comment>
<feature type="compositionally biased region" description="Gly residues" evidence="1">
    <location>
        <begin position="45"/>
        <end position="61"/>
    </location>
</feature>
<dbReference type="RefSeq" id="WP_369667814.1">
    <property type="nucleotide sequence ID" value="NZ_JBDKXB010000021.1"/>
</dbReference>
<dbReference type="Proteomes" id="UP001564408">
    <property type="component" value="Unassembled WGS sequence"/>
</dbReference>
<keyword evidence="3" id="KW-1185">Reference proteome</keyword>
<sequence length="131" mass="13989">MALLSVCRTPFGAGDRQGQRFLPDASRIGNPFRVSGIGDPSNFGSGAGAGGAGAQLAGGAGLPRPARLDDRVLSALRDRYPVRTAIEAWTACGRGWWRLPRGSPTRFRRRPWVGDGEGCPRPSSTEAVERR</sequence>
<protein>
    <submittedName>
        <fullName evidence="2">Uncharacterized protein</fullName>
    </submittedName>
</protein>
<feature type="region of interest" description="Disordered" evidence="1">
    <location>
        <begin position="36"/>
        <end position="61"/>
    </location>
</feature>
<evidence type="ECO:0000313" key="3">
    <source>
        <dbReference type="Proteomes" id="UP001564408"/>
    </source>
</evidence>
<feature type="compositionally biased region" description="Polar residues" evidence="1">
    <location>
        <begin position="122"/>
        <end position="131"/>
    </location>
</feature>
<feature type="region of interest" description="Disordered" evidence="1">
    <location>
        <begin position="107"/>
        <end position="131"/>
    </location>
</feature>
<gene>
    <name evidence="2" type="ORF">ABC977_13575</name>
</gene>
<evidence type="ECO:0000256" key="1">
    <source>
        <dbReference type="SAM" id="MobiDB-lite"/>
    </source>
</evidence>
<accession>A0ABV4BIX4</accession>
<organism evidence="2 3">
    <name type="scientific">Thioalkalicoccus limnaeus</name>
    <dbReference type="NCBI Taxonomy" id="120681"/>
    <lineage>
        <taxon>Bacteria</taxon>
        <taxon>Pseudomonadati</taxon>
        <taxon>Pseudomonadota</taxon>
        <taxon>Gammaproteobacteria</taxon>
        <taxon>Chromatiales</taxon>
        <taxon>Chromatiaceae</taxon>
        <taxon>Thioalkalicoccus</taxon>
    </lineage>
</organism>
<evidence type="ECO:0000313" key="2">
    <source>
        <dbReference type="EMBL" id="MEY6433433.1"/>
    </source>
</evidence>